<dbReference type="Proteomes" id="UP000799750">
    <property type="component" value="Unassembled WGS sequence"/>
</dbReference>
<organism evidence="2 3">
    <name type="scientific">Lophium mytilinum</name>
    <dbReference type="NCBI Taxonomy" id="390894"/>
    <lineage>
        <taxon>Eukaryota</taxon>
        <taxon>Fungi</taxon>
        <taxon>Dikarya</taxon>
        <taxon>Ascomycota</taxon>
        <taxon>Pezizomycotina</taxon>
        <taxon>Dothideomycetes</taxon>
        <taxon>Pleosporomycetidae</taxon>
        <taxon>Mytilinidiales</taxon>
        <taxon>Mytilinidiaceae</taxon>
        <taxon>Lophium</taxon>
    </lineage>
</organism>
<name>A0A6A6RIE6_9PEZI</name>
<feature type="region of interest" description="Disordered" evidence="1">
    <location>
        <begin position="75"/>
        <end position="121"/>
    </location>
</feature>
<protein>
    <submittedName>
        <fullName evidence="2">Uncharacterized protein</fullName>
    </submittedName>
</protein>
<proteinExistence type="predicted"/>
<accession>A0A6A6RIE6</accession>
<evidence type="ECO:0000313" key="3">
    <source>
        <dbReference type="Proteomes" id="UP000799750"/>
    </source>
</evidence>
<evidence type="ECO:0000256" key="1">
    <source>
        <dbReference type="SAM" id="MobiDB-lite"/>
    </source>
</evidence>
<keyword evidence="3" id="KW-1185">Reference proteome</keyword>
<feature type="compositionally biased region" description="Basic and acidic residues" evidence="1">
    <location>
        <begin position="75"/>
        <end position="90"/>
    </location>
</feature>
<dbReference type="EMBL" id="MU004181">
    <property type="protein sequence ID" value="KAF2503247.1"/>
    <property type="molecule type" value="Genomic_DNA"/>
</dbReference>
<sequence length="121" mass="13341">MFTYSLSESNSISLPRRTNRVSIAALVLSLSALDGARLLSPVSSQEWTESHLRRRLRAAGVARVVEMAAGVPRRPLLDRLRDGSQPDIRTRPSALPRPHQSLQSTSDLHLEPVTSRPAVQP</sequence>
<reference evidence="2" key="1">
    <citation type="journal article" date="2020" name="Stud. Mycol.">
        <title>101 Dothideomycetes genomes: a test case for predicting lifestyles and emergence of pathogens.</title>
        <authorList>
            <person name="Haridas S."/>
            <person name="Albert R."/>
            <person name="Binder M."/>
            <person name="Bloem J."/>
            <person name="Labutti K."/>
            <person name="Salamov A."/>
            <person name="Andreopoulos B."/>
            <person name="Baker S."/>
            <person name="Barry K."/>
            <person name="Bills G."/>
            <person name="Bluhm B."/>
            <person name="Cannon C."/>
            <person name="Castanera R."/>
            <person name="Culley D."/>
            <person name="Daum C."/>
            <person name="Ezra D."/>
            <person name="Gonzalez J."/>
            <person name="Henrissat B."/>
            <person name="Kuo A."/>
            <person name="Liang C."/>
            <person name="Lipzen A."/>
            <person name="Lutzoni F."/>
            <person name="Magnuson J."/>
            <person name="Mondo S."/>
            <person name="Nolan M."/>
            <person name="Ohm R."/>
            <person name="Pangilinan J."/>
            <person name="Park H.-J."/>
            <person name="Ramirez L."/>
            <person name="Alfaro M."/>
            <person name="Sun H."/>
            <person name="Tritt A."/>
            <person name="Yoshinaga Y."/>
            <person name="Zwiers L.-H."/>
            <person name="Turgeon B."/>
            <person name="Goodwin S."/>
            <person name="Spatafora J."/>
            <person name="Crous P."/>
            <person name="Grigoriev I."/>
        </authorList>
    </citation>
    <scope>NUCLEOTIDE SEQUENCE</scope>
    <source>
        <strain evidence="2">CBS 269.34</strain>
    </source>
</reference>
<gene>
    <name evidence="2" type="ORF">BU16DRAFT_34174</name>
</gene>
<evidence type="ECO:0000313" key="2">
    <source>
        <dbReference type="EMBL" id="KAF2503247.1"/>
    </source>
</evidence>
<dbReference type="AlphaFoldDB" id="A0A6A6RIE6"/>